<dbReference type="AlphaFoldDB" id="A0A399ETK9"/>
<keyword evidence="3" id="KW-1185">Reference proteome</keyword>
<sequence>MNWTVLVAFCIIDDLLKTLGHKDDPQSKTPASVVLTIWILAALFFSGKHKHALAYCKEHALFSFIPSRSRFCRRLHSLSDYIPLLLPLCKTLWEQLASVEHYVLDTFPLPVCENIRAPRCRLAPGLTLTYRGYIPSQRVYFHGLKLHLVCTDSQFITEVLCTPGSVADVQGLYLMPLDLPQASELYVDRGYTDYLAEDDLAMAEGIRLRPIRKGNSKRYHQPGQFIATLGRKIIESVGSALTELFPKRIHATTLQGFVLKVWGFIFAHNFRRLAGVL</sequence>
<protein>
    <submittedName>
        <fullName evidence="2">Transposase DDE domain protein</fullName>
    </submittedName>
</protein>
<comment type="caution">
    <text evidence="2">The sequence shown here is derived from an EMBL/GenBank/DDBJ whole genome shotgun (WGS) entry which is preliminary data.</text>
</comment>
<evidence type="ECO:0000313" key="2">
    <source>
        <dbReference type="EMBL" id="RIH85922.1"/>
    </source>
</evidence>
<accession>A0A399ETK9</accession>
<dbReference type="OrthoDB" id="31400at2"/>
<dbReference type="Pfam" id="PF13612">
    <property type="entry name" value="DDE_Tnp_1_3"/>
    <property type="match status" value="1"/>
</dbReference>
<organism evidence="2 3">
    <name type="scientific">Calidithermus terrae</name>
    <dbReference type="NCBI Taxonomy" id="1408545"/>
    <lineage>
        <taxon>Bacteria</taxon>
        <taxon>Thermotogati</taxon>
        <taxon>Deinococcota</taxon>
        <taxon>Deinococci</taxon>
        <taxon>Thermales</taxon>
        <taxon>Thermaceae</taxon>
        <taxon>Calidithermus</taxon>
    </lineage>
</organism>
<dbReference type="EMBL" id="QXDL01000052">
    <property type="protein sequence ID" value="RIH85922.1"/>
    <property type="molecule type" value="Genomic_DNA"/>
</dbReference>
<dbReference type="Proteomes" id="UP000265715">
    <property type="component" value="Unassembled WGS sequence"/>
</dbReference>
<name>A0A399ETK9_9DEIN</name>
<feature type="domain" description="Transposase DDE" evidence="1">
    <location>
        <begin position="103"/>
        <end position="242"/>
    </location>
</feature>
<dbReference type="NCBIfam" id="NF033520">
    <property type="entry name" value="transpos_IS982"/>
    <property type="match status" value="1"/>
</dbReference>
<dbReference type="InterPro" id="IPR025668">
    <property type="entry name" value="Tnp_DDE_dom"/>
</dbReference>
<reference evidence="2 3" key="1">
    <citation type="submission" date="2018-08" db="EMBL/GenBank/DDBJ databases">
        <title>Meiothermus terrae DSM 26712 genome sequencing project.</title>
        <authorList>
            <person name="Da Costa M.S."/>
            <person name="Albuquerque L."/>
            <person name="Raposo P."/>
            <person name="Froufe H.J.C."/>
            <person name="Barroso C.S."/>
            <person name="Egas C."/>
        </authorList>
    </citation>
    <scope>NUCLEOTIDE SEQUENCE [LARGE SCALE GENOMIC DNA]</scope>
    <source>
        <strain evidence="2 3">DSM 26712</strain>
    </source>
</reference>
<proteinExistence type="predicted"/>
<dbReference type="RefSeq" id="WP_119314718.1">
    <property type="nucleotide sequence ID" value="NZ_QXDL01000052.1"/>
</dbReference>
<evidence type="ECO:0000259" key="1">
    <source>
        <dbReference type="Pfam" id="PF13612"/>
    </source>
</evidence>
<evidence type="ECO:0000313" key="3">
    <source>
        <dbReference type="Proteomes" id="UP000265715"/>
    </source>
</evidence>
<gene>
    <name evidence="2" type="ORF">Mterra_01585</name>
</gene>